<dbReference type="EMBL" id="CAJNOG010000052">
    <property type="protein sequence ID" value="CAF0848846.1"/>
    <property type="molecule type" value="Genomic_DNA"/>
</dbReference>
<dbReference type="Proteomes" id="UP000663845">
    <property type="component" value="Unassembled WGS sequence"/>
</dbReference>
<reference evidence="2" key="1">
    <citation type="submission" date="2021-02" db="EMBL/GenBank/DDBJ databases">
        <authorList>
            <person name="Nowell W R."/>
        </authorList>
    </citation>
    <scope>NUCLEOTIDE SEQUENCE</scope>
</reference>
<evidence type="ECO:0000313" key="2">
    <source>
        <dbReference type="EMBL" id="CAF0848846.1"/>
    </source>
</evidence>
<feature type="transmembrane region" description="Helical" evidence="1">
    <location>
        <begin position="112"/>
        <end position="131"/>
    </location>
</feature>
<proteinExistence type="predicted"/>
<protein>
    <submittedName>
        <fullName evidence="2">Uncharacterized protein</fullName>
    </submittedName>
</protein>
<dbReference type="GO" id="GO:0042158">
    <property type="term" value="P:lipoprotein biosynthetic process"/>
    <property type="evidence" value="ECO:0007669"/>
    <property type="project" value="InterPro"/>
</dbReference>
<dbReference type="InterPro" id="IPR001640">
    <property type="entry name" value="Lgt"/>
</dbReference>
<dbReference type="AlphaFoldDB" id="A0A813VZY7"/>
<dbReference type="GO" id="GO:0008961">
    <property type="term" value="F:phosphatidylglycerol-prolipoprotein diacylglyceryl transferase activity"/>
    <property type="evidence" value="ECO:0007669"/>
    <property type="project" value="InterPro"/>
</dbReference>
<sequence>MNNTRKDFYLCKWYADIIDEETDDVTIIYLGELEWKFLKVNFTNILHLYFILIGQSRFIEERFRGEIQTKVYFKLKMYQWLSIFFVLIGIFLSMISFDNHTTDLNFICKYEYLIPSILFGFIATFALAIDFPESKKRFSRLSD</sequence>
<comment type="caution">
    <text evidence="2">The sequence shown here is derived from an EMBL/GenBank/DDBJ whole genome shotgun (WGS) entry which is preliminary data.</text>
</comment>
<keyword evidence="1" id="KW-1133">Transmembrane helix</keyword>
<dbReference type="Pfam" id="PF01790">
    <property type="entry name" value="LGT"/>
    <property type="match status" value="1"/>
</dbReference>
<keyword evidence="1" id="KW-0812">Transmembrane</keyword>
<name>A0A813VZY7_9BILA</name>
<gene>
    <name evidence="2" type="ORF">JYZ213_LOCUS7780</name>
</gene>
<evidence type="ECO:0000313" key="3">
    <source>
        <dbReference type="Proteomes" id="UP000663845"/>
    </source>
</evidence>
<organism evidence="2 3">
    <name type="scientific">Adineta steineri</name>
    <dbReference type="NCBI Taxonomy" id="433720"/>
    <lineage>
        <taxon>Eukaryota</taxon>
        <taxon>Metazoa</taxon>
        <taxon>Spiralia</taxon>
        <taxon>Gnathifera</taxon>
        <taxon>Rotifera</taxon>
        <taxon>Eurotatoria</taxon>
        <taxon>Bdelloidea</taxon>
        <taxon>Adinetida</taxon>
        <taxon>Adinetidae</taxon>
        <taxon>Adineta</taxon>
    </lineage>
</organism>
<feature type="transmembrane region" description="Helical" evidence="1">
    <location>
        <begin position="80"/>
        <end position="97"/>
    </location>
</feature>
<keyword evidence="1" id="KW-0472">Membrane</keyword>
<accession>A0A813VZY7</accession>
<dbReference type="GO" id="GO:0005886">
    <property type="term" value="C:plasma membrane"/>
    <property type="evidence" value="ECO:0007669"/>
    <property type="project" value="InterPro"/>
</dbReference>
<evidence type="ECO:0000256" key="1">
    <source>
        <dbReference type="SAM" id="Phobius"/>
    </source>
</evidence>